<keyword evidence="9" id="KW-1133">Transmembrane helix</keyword>
<feature type="transmembrane region" description="Helical" evidence="9">
    <location>
        <begin position="130"/>
        <end position="152"/>
    </location>
</feature>
<dbReference type="OrthoDB" id="227596at2"/>
<dbReference type="eggNOG" id="COG4585">
    <property type="taxonomic scope" value="Bacteria"/>
</dbReference>
<dbReference type="Proteomes" id="UP000007962">
    <property type="component" value="Chromosome"/>
</dbReference>
<keyword evidence="4" id="KW-0808">Transferase</keyword>
<dbReference type="KEGG" id="bcv:Bcav_3890"/>
<name>C5C4K8_BEUC1</name>
<dbReference type="Gene3D" id="1.20.5.1930">
    <property type="match status" value="1"/>
</dbReference>
<dbReference type="EMBL" id="CP001618">
    <property type="protein sequence ID" value="ACQ82132.1"/>
    <property type="molecule type" value="Genomic_DNA"/>
</dbReference>
<accession>C5C4K8</accession>
<keyword evidence="9" id="KW-0812">Transmembrane</keyword>
<dbReference type="GO" id="GO:0000155">
    <property type="term" value="F:phosphorelay sensor kinase activity"/>
    <property type="evidence" value="ECO:0007669"/>
    <property type="project" value="InterPro"/>
</dbReference>
<comment type="catalytic activity">
    <reaction evidence="1">
        <text>ATP + protein L-histidine = ADP + protein N-phospho-L-histidine.</text>
        <dbReference type="EC" id="2.7.13.3"/>
    </reaction>
</comment>
<dbReference type="GO" id="GO:0005524">
    <property type="term" value="F:ATP binding"/>
    <property type="evidence" value="ECO:0007669"/>
    <property type="project" value="UniProtKB-KW"/>
</dbReference>
<keyword evidence="5" id="KW-0547">Nucleotide-binding</keyword>
<dbReference type="Gene3D" id="3.30.565.10">
    <property type="entry name" value="Histidine kinase-like ATPase, C-terminal domain"/>
    <property type="match status" value="1"/>
</dbReference>
<keyword evidence="7" id="KW-0067">ATP-binding</keyword>
<dbReference type="PANTHER" id="PTHR24421:SF10">
    <property type="entry name" value="NITRATE_NITRITE SENSOR PROTEIN NARQ"/>
    <property type="match status" value="1"/>
</dbReference>
<dbReference type="HOGENOM" id="CLU_000445_20_1_11"/>
<evidence type="ECO:0000256" key="6">
    <source>
        <dbReference type="ARBA" id="ARBA00022777"/>
    </source>
</evidence>
<feature type="transmembrane region" description="Helical" evidence="9">
    <location>
        <begin position="63"/>
        <end position="81"/>
    </location>
</feature>
<evidence type="ECO:0000256" key="4">
    <source>
        <dbReference type="ARBA" id="ARBA00022679"/>
    </source>
</evidence>
<keyword evidence="9" id="KW-0472">Membrane</keyword>
<evidence type="ECO:0000256" key="1">
    <source>
        <dbReference type="ARBA" id="ARBA00000085"/>
    </source>
</evidence>
<keyword evidence="12" id="KW-1185">Reference proteome</keyword>
<evidence type="ECO:0000256" key="8">
    <source>
        <dbReference type="ARBA" id="ARBA00023012"/>
    </source>
</evidence>
<dbReference type="CDD" id="cd16917">
    <property type="entry name" value="HATPase_UhpB-NarQ-NarX-like"/>
    <property type="match status" value="1"/>
</dbReference>
<dbReference type="STRING" id="471853.Bcav_3890"/>
<evidence type="ECO:0000313" key="12">
    <source>
        <dbReference type="Proteomes" id="UP000007962"/>
    </source>
</evidence>
<dbReference type="InterPro" id="IPR036890">
    <property type="entry name" value="HATPase_C_sf"/>
</dbReference>
<feature type="transmembrane region" description="Helical" evidence="9">
    <location>
        <begin position="88"/>
        <end position="110"/>
    </location>
</feature>
<dbReference type="Pfam" id="PF07730">
    <property type="entry name" value="HisKA_3"/>
    <property type="match status" value="1"/>
</dbReference>
<evidence type="ECO:0000256" key="2">
    <source>
        <dbReference type="ARBA" id="ARBA00012438"/>
    </source>
</evidence>
<evidence type="ECO:0000313" key="11">
    <source>
        <dbReference type="EMBL" id="ACQ82132.1"/>
    </source>
</evidence>
<dbReference type="InterPro" id="IPR050482">
    <property type="entry name" value="Sensor_HK_TwoCompSys"/>
</dbReference>
<proteinExistence type="predicted"/>
<dbReference type="InterPro" id="IPR011712">
    <property type="entry name" value="Sig_transdc_His_kin_sub3_dim/P"/>
</dbReference>
<evidence type="ECO:0000256" key="5">
    <source>
        <dbReference type="ARBA" id="ARBA00022741"/>
    </source>
</evidence>
<feature type="transmembrane region" description="Helical" evidence="9">
    <location>
        <begin position="164"/>
        <end position="186"/>
    </location>
</feature>
<dbReference type="EC" id="2.7.13.3" evidence="2"/>
<organism evidence="11 12">
    <name type="scientific">Beutenbergia cavernae (strain ATCC BAA-8 / DSM 12333 / CCUG 43141 / JCM 11478 / NBRC 16432 / NCIMB 13614 / HKI 0122)</name>
    <dbReference type="NCBI Taxonomy" id="471853"/>
    <lineage>
        <taxon>Bacteria</taxon>
        <taxon>Bacillati</taxon>
        <taxon>Actinomycetota</taxon>
        <taxon>Actinomycetes</taxon>
        <taxon>Micrococcales</taxon>
        <taxon>Beutenbergiaceae</taxon>
        <taxon>Beutenbergia</taxon>
    </lineage>
</organism>
<keyword evidence="3" id="KW-0597">Phosphoprotein</keyword>
<feature type="transmembrane region" description="Helical" evidence="9">
    <location>
        <begin position="21"/>
        <end position="43"/>
    </location>
</feature>
<evidence type="ECO:0000256" key="7">
    <source>
        <dbReference type="ARBA" id="ARBA00022840"/>
    </source>
</evidence>
<keyword evidence="8" id="KW-0902">Two-component regulatory system</keyword>
<dbReference type="SUPFAM" id="SSF55874">
    <property type="entry name" value="ATPase domain of HSP90 chaperone/DNA topoisomerase II/histidine kinase"/>
    <property type="match status" value="1"/>
</dbReference>
<dbReference type="PANTHER" id="PTHR24421">
    <property type="entry name" value="NITRATE/NITRITE SENSOR PROTEIN NARX-RELATED"/>
    <property type="match status" value="1"/>
</dbReference>
<dbReference type="AlphaFoldDB" id="C5C4K8"/>
<feature type="domain" description="Signal transduction histidine kinase subgroup 3 dimerisation and phosphoacceptor" evidence="10">
    <location>
        <begin position="218"/>
        <end position="283"/>
    </location>
</feature>
<evidence type="ECO:0000256" key="3">
    <source>
        <dbReference type="ARBA" id="ARBA00022553"/>
    </source>
</evidence>
<reference evidence="11 12" key="1">
    <citation type="journal article" date="2009" name="Stand. Genomic Sci.">
        <title>Complete genome sequence of Beutenbergia cavernae type strain (HKI 0122).</title>
        <authorList>
            <person name="Land M."/>
            <person name="Pukall R."/>
            <person name="Abt B."/>
            <person name="Goker M."/>
            <person name="Rohde M."/>
            <person name="Glavina Del Rio T."/>
            <person name="Tice H."/>
            <person name="Copeland A."/>
            <person name="Cheng J.F."/>
            <person name="Lucas S."/>
            <person name="Chen F."/>
            <person name="Nolan M."/>
            <person name="Bruce D."/>
            <person name="Goodwin L."/>
            <person name="Pitluck S."/>
            <person name="Ivanova N."/>
            <person name="Mavromatis K."/>
            <person name="Ovchinnikova G."/>
            <person name="Pati A."/>
            <person name="Chen A."/>
            <person name="Palaniappan K."/>
            <person name="Hauser L."/>
            <person name="Chang Y.J."/>
            <person name="Jefferies C.C."/>
            <person name="Saunders E."/>
            <person name="Brettin T."/>
            <person name="Detter J.C."/>
            <person name="Han C."/>
            <person name="Chain P."/>
            <person name="Bristow J."/>
            <person name="Eisen J.A."/>
            <person name="Markowitz V."/>
            <person name="Hugenholtz P."/>
            <person name="Kyrpides N.C."/>
            <person name="Klenk H.P."/>
            <person name="Lapidus A."/>
        </authorList>
    </citation>
    <scope>NUCLEOTIDE SEQUENCE [LARGE SCALE GENOMIC DNA]</scope>
    <source>
        <strain evidence="12">ATCC BAA-8 / DSM 12333 / NBRC 16432</strain>
    </source>
</reference>
<dbReference type="GO" id="GO:0046983">
    <property type="term" value="F:protein dimerization activity"/>
    <property type="evidence" value="ECO:0007669"/>
    <property type="project" value="InterPro"/>
</dbReference>
<sequence>MLEALNRRLAAVGVRTPTGRDALLGAALAVATVAAFLLVLRMIGGELGASFEPAVELATIPAWARVTACLVLAAQAMALTLRRRAPLLCLLLTLVGQLALVPLLPPLVSFQAPAGLVAAYSLGAYSRRPVALWGAAGVAVVQVLLGYVLAGARATEAEVSVASQLWGGLVSALVTYLGAALVGAYVGTRRELLAQLRERVTHAEREREALAARAVLEERGRIARELHDVAAHHLSGIVVQATAADRLLDREPERVRESLASIRAQGRETLENLRGVVGLLRGADTAEDAPQPTLADADELLDVARDSGSAVTVATAGTAWPLGPTAELTVYRVLQESLSNVRRHAPGAAIDVRHSYTADAYVVTVRNALSLRGTTASVESGGRGLVGMAERAALVGGDLEAGAGRDGAWTVRLTVPRAGTRTVPGVAP</sequence>
<evidence type="ECO:0000256" key="9">
    <source>
        <dbReference type="SAM" id="Phobius"/>
    </source>
</evidence>
<evidence type="ECO:0000259" key="10">
    <source>
        <dbReference type="Pfam" id="PF07730"/>
    </source>
</evidence>
<keyword evidence="6 11" id="KW-0418">Kinase</keyword>
<dbReference type="RefSeq" id="WP_015884369.1">
    <property type="nucleotide sequence ID" value="NC_012669.1"/>
</dbReference>
<dbReference type="GO" id="GO:0016020">
    <property type="term" value="C:membrane"/>
    <property type="evidence" value="ECO:0007669"/>
    <property type="project" value="InterPro"/>
</dbReference>
<protein>
    <recommendedName>
        <fullName evidence="2">histidine kinase</fullName>
        <ecNumber evidence="2">2.7.13.3</ecNumber>
    </recommendedName>
</protein>
<gene>
    <name evidence="11" type="ordered locus">Bcav_3890</name>
</gene>